<evidence type="ECO:0000256" key="12">
    <source>
        <dbReference type="ARBA" id="ARBA00023288"/>
    </source>
</evidence>
<feature type="signal peptide" evidence="15">
    <location>
        <begin position="1"/>
        <end position="21"/>
    </location>
</feature>
<dbReference type="AlphaFoldDB" id="A0A367L2Y1"/>
<dbReference type="EMBL" id="LKCN02000018">
    <property type="protein sequence ID" value="RCI08785.1"/>
    <property type="molecule type" value="Genomic_DNA"/>
</dbReference>
<feature type="region of interest" description="Disordered" evidence="13">
    <location>
        <begin position="204"/>
        <end position="230"/>
    </location>
</feature>
<gene>
    <name evidence="17" type="ORF">L249_4785</name>
</gene>
<feature type="compositionally biased region" description="Low complexity" evidence="13">
    <location>
        <begin position="137"/>
        <end position="159"/>
    </location>
</feature>
<evidence type="ECO:0000313" key="18">
    <source>
        <dbReference type="Proteomes" id="UP000253664"/>
    </source>
</evidence>
<evidence type="ECO:0000256" key="13">
    <source>
        <dbReference type="SAM" id="MobiDB-lite"/>
    </source>
</evidence>
<keyword evidence="6" id="KW-0336">GPI-anchor</keyword>
<keyword evidence="12" id="KW-0449">Lipoprotein</keyword>
<comment type="subcellular location">
    <subcellularLocation>
        <location evidence="2">Membrane</location>
        <topology evidence="2">Lipid-anchor</topology>
        <topology evidence="2">GPI-anchor</topology>
    </subcellularLocation>
    <subcellularLocation>
        <location evidence="1">Membrane</location>
        <topology evidence="1">Single-pass membrane protein</topology>
    </subcellularLocation>
    <subcellularLocation>
        <location evidence="3">Secreted</location>
    </subcellularLocation>
</comment>
<evidence type="ECO:0000256" key="4">
    <source>
        <dbReference type="ARBA" id="ARBA00010031"/>
    </source>
</evidence>
<keyword evidence="7 14" id="KW-0812">Transmembrane</keyword>
<feature type="domain" description="CFEM" evidence="16">
    <location>
        <begin position="40"/>
        <end position="89"/>
    </location>
</feature>
<feature type="transmembrane region" description="Helical" evidence="14">
    <location>
        <begin position="173"/>
        <end position="196"/>
    </location>
</feature>
<dbReference type="Proteomes" id="UP000253664">
    <property type="component" value="Unassembled WGS sequence"/>
</dbReference>
<protein>
    <recommendedName>
        <fullName evidence="16">CFEM domain-containing protein</fullName>
    </recommendedName>
</protein>
<organism evidence="17 18">
    <name type="scientific">Ophiocordyceps polyrhachis-furcata BCC 54312</name>
    <dbReference type="NCBI Taxonomy" id="1330021"/>
    <lineage>
        <taxon>Eukaryota</taxon>
        <taxon>Fungi</taxon>
        <taxon>Dikarya</taxon>
        <taxon>Ascomycota</taxon>
        <taxon>Pezizomycotina</taxon>
        <taxon>Sordariomycetes</taxon>
        <taxon>Hypocreomycetidae</taxon>
        <taxon>Hypocreales</taxon>
        <taxon>Ophiocordycipitaceae</taxon>
        <taxon>Ophiocordyceps</taxon>
    </lineage>
</organism>
<evidence type="ECO:0000256" key="1">
    <source>
        <dbReference type="ARBA" id="ARBA00004167"/>
    </source>
</evidence>
<evidence type="ECO:0000256" key="14">
    <source>
        <dbReference type="SAM" id="Phobius"/>
    </source>
</evidence>
<sequence>MGRLAPLVAIAALAFSQAAAAQNPDTPPCIVSQAALVVRADFAKLGCQNADDAACLCTKDNFSFGVRDCGAHCGSNDDNVRRFLLGSFCAAYARRHLIRHAELANRLHSAAVYSGHIYHTADLVYFGRRGIKPFQTSTSASVTSSPVTDSPPSSTSVDAEMSGSTGGSSQASVIGIGVGVGAAVVALAGVVICLLLRSRKQKPRQSMEISKPLPGSGRAYAGRERGSFEKHGNDIEMTSHRYEDMVPRQQPRTMALQRAGMHPGIFSFLFMAGG</sequence>
<evidence type="ECO:0000259" key="16">
    <source>
        <dbReference type="Pfam" id="PF05730"/>
    </source>
</evidence>
<comment type="caution">
    <text evidence="17">The sequence shown here is derived from an EMBL/GenBank/DDBJ whole genome shotgun (WGS) entry which is preliminary data.</text>
</comment>
<dbReference type="GO" id="GO:0098552">
    <property type="term" value="C:side of membrane"/>
    <property type="evidence" value="ECO:0007669"/>
    <property type="project" value="UniProtKB-KW"/>
</dbReference>
<feature type="region of interest" description="Disordered" evidence="13">
    <location>
        <begin position="137"/>
        <end position="164"/>
    </location>
</feature>
<keyword evidence="10 14" id="KW-0472">Membrane</keyword>
<dbReference type="GO" id="GO:0005576">
    <property type="term" value="C:extracellular region"/>
    <property type="evidence" value="ECO:0007669"/>
    <property type="project" value="UniProtKB-SubCell"/>
</dbReference>
<dbReference type="STRING" id="1330021.A0A367L2Y1"/>
<evidence type="ECO:0000256" key="9">
    <source>
        <dbReference type="ARBA" id="ARBA00022989"/>
    </source>
</evidence>
<reference evidence="17 18" key="1">
    <citation type="journal article" date="2015" name="BMC Genomics">
        <title>Insights from the genome of Ophiocordyceps polyrhachis-furcata to pathogenicity and host specificity in insect fungi.</title>
        <authorList>
            <person name="Wichadakul D."/>
            <person name="Kobmoo N."/>
            <person name="Ingsriswang S."/>
            <person name="Tangphatsornruang S."/>
            <person name="Chantasingh D."/>
            <person name="Luangsa-ard J.J."/>
            <person name="Eurwilaichitr L."/>
        </authorList>
    </citation>
    <scope>NUCLEOTIDE SEQUENCE [LARGE SCALE GENOMIC DNA]</scope>
    <source>
        <strain evidence="17 18">BCC 54312</strain>
    </source>
</reference>
<accession>A0A367L2Y1</accession>
<evidence type="ECO:0000256" key="8">
    <source>
        <dbReference type="ARBA" id="ARBA00022729"/>
    </source>
</evidence>
<dbReference type="InterPro" id="IPR008427">
    <property type="entry name" value="Extracellular_membr_CFEM_dom"/>
</dbReference>
<proteinExistence type="inferred from homology"/>
<keyword evidence="5" id="KW-0964">Secreted</keyword>
<dbReference type="InterPro" id="IPR051694">
    <property type="entry name" value="Immunoregulatory_rcpt-like"/>
</dbReference>
<evidence type="ECO:0000256" key="3">
    <source>
        <dbReference type="ARBA" id="ARBA00004613"/>
    </source>
</evidence>
<evidence type="ECO:0000313" key="17">
    <source>
        <dbReference type="EMBL" id="RCI08785.1"/>
    </source>
</evidence>
<evidence type="ECO:0000256" key="10">
    <source>
        <dbReference type="ARBA" id="ARBA00023136"/>
    </source>
</evidence>
<evidence type="ECO:0000256" key="6">
    <source>
        <dbReference type="ARBA" id="ARBA00022622"/>
    </source>
</evidence>
<feature type="compositionally biased region" description="Basic and acidic residues" evidence="13">
    <location>
        <begin position="221"/>
        <end position="230"/>
    </location>
</feature>
<dbReference type="GO" id="GO:0071944">
    <property type="term" value="C:cell periphery"/>
    <property type="evidence" value="ECO:0007669"/>
    <property type="project" value="UniProtKB-ARBA"/>
</dbReference>
<evidence type="ECO:0000256" key="11">
    <source>
        <dbReference type="ARBA" id="ARBA00023157"/>
    </source>
</evidence>
<dbReference type="Pfam" id="PF05730">
    <property type="entry name" value="CFEM"/>
    <property type="match status" value="1"/>
</dbReference>
<keyword evidence="9 14" id="KW-1133">Transmembrane helix</keyword>
<keyword evidence="11" id="KW-1015">Disulfide bond</keyword>
<keyword evidence="8 15" id="KW-0732">Signal</keyword>
<feature type="chain" id="PRO_5016917098" description="CFEM domain-containing protein" evidence="15">
    <location>
        <begin position="22"/>
        <end position="274"/>
    </location>
</feature>
<name>A0A367L2Y1_9HYPO</name>
<keyword evidence="18" id="KW-1185">Reference proteome</keyword>
<comment type="similarity">
    <text evidence="4">Belongs to the RBT5 family.</text>
</comment>
<keyword evidence="6" id="KW-0325">Glycoprotein</keyword>
<evidence type="ECO:0000256" key="2">
    <source>
        <dbReference type="ARBA" id="ARBA00004589"/>
    </source>
</evidence>
<dbReference type="OrthoDB" id="4778251at2759"/>
<evidence type="ECO:0000256" key="15">
    <source>
        <dbReference type="SAM" id="SignalP"/>
    </source>
</evidence>
<evidence type="ECO:0000256" key="7">
    <source>
        <dbReference type="ARBA" id="ARBA00022692"/>
    </source>
</evidence>
<evidence type="ECO:0000256" key="5">
    <source>
        <dbReference type="ARBA" id="ARBA00022525"/>
    </source>
</evidence>
<dbReference type="PANTHER" id="PTHR15549">
    <property type="entry name" value="PAIRED IMMUNOGLOBULIN-LIKE TYPE 2 RECEPTOR"/>
    <property type="match status" value="1"/>
</dbReference>